<dbReference type="EnsemblPlants" id="Kaladp0008s0238.1.v1.1">
    <property type="protein sequence ID" value="Kaladp0008s0238.1.v1.1"/>
    <property type="gene ID" value="Kaladp0008s0238.v1.1"/>
</dbReference>
<protein>
    <submittedName>
        <fullName evidence="1">Uncharacterized protein</fullName>
    </submittedName>
</protein>
<dbReference type="Gramene" id="Kaladp0008s0238.2.v1.1">
    <property type="protein sequence ID" value="Kaladp0008s0238.2.v1.1"/>
    <property type="gene ID" value="Kaladp0008s0238.v1.1"/>
</dbReference>
<proteinExistence type="predicted"/>
<name>A0A7N0RBX7_KALFE</name>
<organism evidence="1 2">
    <name type="scientific">Kalanchoe fedtschenkoi</name>
    <name type="common">Lavender scallops</name>
    <name type="synonym">South American air plant</name>
    <dbReference type="NCBI Taxonomy" id="63787"/>
    <lineage>
        <taxon>Eukaryota</taxon>
        <taxon>Viridiplantae</taxon>
        <taxon>Streptophyta</taxon>
        <taxon>Embryophyta</taxon>
        <taxon>Tracheophyta</taxon>
        <taxon>Spermatophyta</taxon>
        <taxon>Magnoliopsida</taxon>
        <taxon>eudicotyledons</taxon>
        <taxon>Gunneridae</taxon>
        <taxon>Pentapetalae</taxon>
        <taxon>Saxifragales</taxon>
        <taxon>Crassulaceae</taxon>
        <taxon>Kalanchoe</taxon>
    </lineage>
</organism>
<reference evidence="1" key="1">
    <citation type="submission" date="2021-01" db="UniProtKB">
        <authorList>
            <consortium name="EnsemblPlants"/>
        </authorList>
    </citation>
    <scope>IDENTIFICATION</scope>
</reference>
<accession>A0A7N0RBX7</accession>
<dbReference type="EnsemblPlants" id="Kaladp0008s0238.2.v1.1">
    <property type="protein sequence ID" value="Kaladp0008s0238.2.v1.1"/>
    <property type="gene ID" value="Kaladp0008s0238.v1.1"/>
</dbReference>
<dbReference type="Gramene" id="Kaladp0008s0238.1.v1.1">
    <property type="protein sequence ID" value="Kaladp0008s0238.1.v1.1"/>
    <property type="gene ID" value="Kaladp0008s0238.v1.1"/>
</dbReference>
<dbReference type="Proteomes" id="UP000594263">
    <property type="component" value="Unplaced"/>
</dbReference>
<evidence type="ECO:0000313" key="1">
    <source>
        <dbReference type="EnsemblPlants" id="Kaladp0008s0238.1.v1.1"/>
    </source>
</evidence>
<dbReference type="AlphaFoldDB" id="A0A7N0RBX7"/>
<evidence type="ECO:0000313" key="2">
    <source>
        <dbReference type="Proteomes" id="UP000594263"/>
    </source>
</evidence>
<dbReference type="Gene3D" id="1.25.40.20">
    <property type="entry name" value="Ankyrin repeat-containing domain"/>
    <property type="match status" value="1"/>
</dbReference>
<dbReference type="InterPro" id="IPR036770">
    <property type="entry name" value="Ankyrin_rpt-contain_sf"/>
</dbReference>
<sequence>MRDEQGNTVLHLATYKKKSSGDKDVAGSYKSYLLERVGNAVNKSNLTSLDLLLMFPSEAGDKEIGDILTSASATRPK</sequence>
<keyword evidence="2" id="KW-1185">Reference proteome</keyword>